<keyword evidence="3" id="KW-1185">Reference proteome</keyword>
<protein>
    <submittedName>
        <fullName evidence="2">GreA/GreB family elongation factor</fullName>
    </submittedName>
</protein>
<dbReference type="OrthoDB" id="5293337at2"/>
<sequence length="161" mass="17199">MVNMDKQKVLTLIIAQLSADLDVCEQAVSIARDTAVHADCLGSSKYETMGLEASYLAQGQGKRLLEVERALAYFEQLSLPAPSPVIGLSSLVVLADEHHEQRYLWLAADAGGLKIDYADTPITIITVKSPLGSALVGKAAGDEFEICIAGKTRAYTVVSTC</sequence>
<proteinExistence type="predicted"/>
<evidence type="ECO:0000259" key="1">
    <source>
        <dbReference type="Pfam" id="PF01272"/>
    </source>
</evidence>
<dbReference type="InParanoid" id="Q0F3H5"/>
<reference evidence="2 3" key="1">
    <citation type="submission" date="2006-09" db="EMBL/GenBank/DDBJ databases">
        <authorList>
            <person name="Emerson D."/>
            <person name="Ferriera S."/>
            <person name="Johnson J."/>
            <person name="Kravitz S."/>
            <person name="Halpern A."/>
            <person name="Remington K."/>
            <person name="Beeson K."/>
            <person name="Tran B."/>
            <person name="Rogers Y.-H."/>
            <person name="Friedman R."/>
            <person name="Venter J.C."/>
        </authorList>
    </citation>
    <scope>NUCLEOTIDE SEQUENCE [LARGE SCALE GENOMIC DNA]</scope>
    <source>
        <strain evidence="2 3">PV-1</strain>
    </source>
</reference>
<dbReference type="EMBL" id="AATS01000001">
    <property type="protein sequence ID" value="EAU55966.1"/>
    <property type="molecule type" value="Genomic_DNA"/>
</dbReference>
<dbReference type="Pfam" id="PF01272">
    <property type="entry name" value="GreA_GreB"/>
    <property type="match status" value="1"/>
</dbReference>
<dbReference type="HOGENOM" id="CLU_114442_0_0_0"/>
<dbReference type="AlphaFoldDB" id="Q0F3H5"/>
<keyword evidence="2" id="KW-0648">Protein biosynthesis</keyword>
<evidence type="ECO:0000313" key="3">
    <source>
        <dbReference type="Proteomes" id="UP000005297"/>
    </source>
</evidence>
<feature type="domain" description="Transcription elongation factor GreA/GreB C-terminal" evidence="1">
    <location>
        <begin position="118"/>
        <end position="159"/>
    </location>
</feature>
<dbReference type="eggNOG" id="COG0782">
    <property type="taxonomic scope" value="Bacteria"/>
</dbReference>
<dbReference type="SUPFAM" id="SSF54534">
    <property type="entry name" value="FKBP-like"/>
    <property type="match status" value="1"/>
</dbReference>
<dbReference type="Proteomes" id="UP000005297">
    <property type="component" value="Unassembled WGS sequence"/>
</dbReference>
<name>Q0F3H5_9PROT</name>
<gene>
    <name evidence="2" type="ORF">SPV1_04078</name>
</gene>
<dbReference type="GO" id="GO:0032784">
    <property type="term" value="P:regulation of DNA-templated transcription elongation"/>
    <property type="evidence" value="ECO:0007669"/>
    <property type="project" value="InterPro"/>
</dbReference>
<dbReference type="InterPro" id="IPR001437">
    <property type="entry name" value="Tscrpt_elong_fac_GreA/B_C"/>
</dbReference>
<organism evidence="2 3">
    <name type="scientific">Mariprofundus ferrooxydans PV-1</name>
    <dbReference type="NCBI Taxonomy" id="314345"/>
    <lineage>
        <taxon>Bacteria</taxon>
        <taxon>Pseudomonadati</taxon>
        <taxon>Pseudomonadota</taxon>
        <taxon>Candidatius Mariprofundia</taxon>
        <taxon>Mariprofundales</taxon>
        <taxon>Mariprofundaceae</taxon>
        <taxon>Mariprofundus</taxon>
    </lineage>
</organism>
<accession>Q0F3H5</accession>
<keyword evidence="2" id="KW-0251">Elongation factor</keyword>
<dbReference type="GO" id="GO:0003746">
    <property type="term" value="F:translation elongation factor activity"/>
    <property type="evidence" value="ECO:0007669"/>
    <property type="project" value="UniProtKB-KW"/>
</dbReference>
<dbReference type="STRING" id="314344.AL013_04180"/>
<dbReference type="GO" id="GO:0003677">
    <property type="term" value="F:DNA binding"/>
    <property type="evidence" value="ECO:0007669"/>
    <property type="project" value="InterPro"/>
</dbReference>
<dbReference type="Gene3D" id="3.10.50.30">
    <property type="entry name" value="Transcription elongation factor, GreA/GreB, C-terminal domain"/>
    <property type="match status" value="1"/>
</dbReference>
<comment type="caution">
    <text evidence="2">The sequence shown here is derived from an EMBL/GenBank/DDBJ whole genome shotgun (WGS) entry which is preliminary data.</text>
</comment>
<evidence type="ECO:0000313" key="2">
    <source>
        <dbReference type="EMBL" id="EAU55966.1"/>
    </source>
</evidence>
<dbReference type="InterPro" id="IPR036953">
    <property type="entry name" value="GreA/GreB_C_sf"/>
</dbReference>